<keyword evidence="4 5" id="KW-0408">Iron</keyword>
<dbReference type="Pfam" id="PF00067">
    <property type="entry name" value="p450"/>
    <property type="match status" value="1"/>
</dbReference>
<dbReference type="InterPro" id="IPR017972">
    <property type="entry name" value="Cyt_P450_CS"/>
</dbReference>
<proteinExistence type="inferred from homology"/>
<gene>
    <name evidence="7" type="ORF">ZIOFF_051337</name>
</gene>
<dbReference type="GO" id="GO:0004497">
    <property type="term" value="F:monooxygenase activity"/>
    <property type="evidence" value="ECO:0007669"/>
    <property type="project" value="UniProtKB-KW"/>
</dbReference>
<sequence length="526" mass="59764">MAGHGNEGCLFSMGLGLREVYPEFLISLLCLALFYCYYRFFFGTPTTVVPVNWPLAGMFPGLLANFHRLHDWGNELLRETGCTFSFRGPWFLDLNYIVTCDPANLQHIFNVNFQNYPKGDEFANIFDILGDGIFISDGERWRRQRAKAHALVGQRSFRSFVAAASRDKVEKGLLPLLDEVARRGSAVDLQDVFLRLTFDMTAYLVFGVDPCCLSIDFPTVPFARAMDDAMEAVLLRYTVPPAWWKWKRRHRVGESERKMAAAWREIDRFIAECVAEKRKNSDRTQTMSTDLLSSYMNDVDDDQQGAEIDHKFLRDTAVNYMLAGRDTTGAALSWFFWSLSKNPTAEEKILEELKTILKERPSSGRPAVFEAEELGKMVYLHAALLEALRLFPPVPIEQKEAVGPDVLPSGQKVERGAKILVSLLAIGRIDGVWGEDCGEFRPERWISEKGRLRHEPSYKFMSFNSGPRTCLGKEVAFTQMKAAAAAVVYRFRLEAVEGHPVEPKLSIILHMKNGFKVRIKRRCSSP</sequence>
<reference evidence="7 8" key="1">
    <citation type="submission" date="2020-08" db="EMBL/GenBank/DDBJ databases">
        <title>Plant Genome Project.</title>
        <authorList>
            <person name="Zhang R.-G."/>
        </authorList>
    </citation>
    <scope>NUCLEOTIDE SEQUENCE [LARGE SCALE GENOMIC DNA]</scope>
    <source>
        <tissue evidence="7">Rhizome</tissue>
    </source>
</reference>
<keyword evidence="8" id="KW-1185">Reference proteome</keyword>
<evidence type="ECO:0000256" key="2">
    <source>
        <dbReference type="ARBA" id="ARBA00022723"/>
    </source>
</evidence>
<organism evidence="7 8">
    <name type="scientific">Zingiber officinale</name>
    <name type="common">Ginger</name>
    <name type="synonym">Amomum zingiber</name>
    <dbReference type="NCBI Taxonomy" id="94328"/>
    <lineage>
        <taxon>Eukaryota</taxon>
        <taxon>Viridiplantae</taxon>
        <taxon>Streptophyta</taxon>
        <taxon>Embryophyta</taxon>
        <taxon>Tracheophyta</taxon>
        <taxon>Spermatophyta</taxon>
        <taxon>Magnoliopsida</taxon>
        <taxon>Liliopsida</taxon>
        <taxon>Zingiberales</taxon>
        <taxon>Zingiberaceae</taxon>
        <taxon>Zingiber</taxon>
    </lineage>
</organism>
<dbReference type="EMBL" id="JACMSC010000014">
    <property type="protein sequence ID" value="KAG6490055.1"/>
    <property type="molecule type" value="Genomic_DNA"/>
</dbReference>
<name>A0A8J5FSJ2_ZINOF</name>
<evidence type="ECO:0000256" key="3">
    <source>
        <dbReference type="ARBA" id="ARBA00023002"/>
    </source>
</evidence>
<dbReference type="GO" id="GO:0016705">
    <property type="term" value="F:oxidoreductase activity, acting on paired donors, with incorporation or reduction of molecular oxygen"/>
    <property type="evidence" value="ECO:0007669"/>
    <property type="project" value="InterPro"/>
</dbReference>
<keyword evidence="5" id="KW-0503">Monooxygenase</keyword>
<keyword evidence="6" id="KW-0812">Transmembrane</keyword>
<dbReference type="Proteomes" id="UP000734854">
    <property type="component" value="Unassembled WGS sequence"/>
</dbReference>
<dbReference type="GO" id="GO:0005506">
    <property type="term" value="F:iron ion binding"/>
    <property type="evidence" value="ECO:0007669"/>
    <property type="project" value="InterPro"/>
</dbReference>
<evidence type="ECO:0000313" key="8">
    <source>
        <dbReference type="Proteomes" id="UP000734854"/>
    </source>
</evidence>
<dbReference type="PROSITE" id="PS00086">
    <property type="entry name" value="CYTOCHROME_P450"/>
    <property type="match status" value="1"/>
</dbReference>
<dbReference type="AlphaFoldDB" id="A0A8J5FSJ2"/>
<evidence type="ECO:0000313" key="7">
    <source>
        <dbReference type="EMBL" id="KAG6490055.1"/>
    </source>
</evidence>
<evidence type="ECO:0000256" key="5">
    <source>
        <dbReference type="RuleBase" id="RU000461"/>
    </source>
</evidence>
<keyword evidence="6" id="KW-0472">Membrane</keyword>
<evidence type="ECO:0000256" key="6">
    <source>
        <dbReference type="SAM" id="Phobius"/>
    </source>
</evidence>
<comment type="caution">
    <text evidence="7">The sequence shown here is derived from an EMBL/GenBank/DDBJ whole genome shotgun (WGS) entry which is preliminary data.</text>
</comment>
<protein>
    <submittedName>
        <fullName evidence="7">Uncharacterized protein</fullName>
    </submittedName>
</protein>
<dbReference type="CDD" id="cd11064">
    <property type="entry name" value="CYP86A"/>
    <property type="match status" value="1"/>
</dbReference>
<accession>A0A8J5FSJ2</accession>
<keyword evidence="2 5" id="KW-0479">Metal-binding</keyword>
<dbReference type="InterPro" id="IPR001128">
    <property type="entry name" value="Cyt_P450"/>
</dbReference>
<keyword evidence="6" id="KW-1133">Transmembrane helix</keyword>
<keyword evidence="5" id="KW-0349">Heme</keyword>
<feature type="transmembrane region" description="Helical" evidence="6">
    <location>
        <begin position="20"/>
        <end position="38"/>
    </location>
</feature>
<evidence type="ECO:0000256" key="4">
    <source>
        <dbReference type="ARBA" id="ARBA00023004"/>
    </source>
</evidence>
<dbReference type="OrthoDB" id="1470350at2759"/>
<dbReference type="PANTHER" id="PTHR24296">
    <property type="entry name" value="CYTOCHROME P450"/>
    <property type="match status" value="1"/>
</dbReference>
<dbReference type="GO" id="GO:0020037">
    <property type="term" value="F:heme binding"/>
    <property type="evidence" value="ECO:0007669"/>
    <property type="project" value="InterPro"/>
</dbReference>
<evidence type="ECO:0000256" key="1">
    <source>
        <dbReference type="ARBA" id="ARBA00010617"/>
    </source>
</evidence>
<comment type="similarity">
    <text evidence="1 5">Belongs to the cytochrome P450 family.</text>
</comment>
<keyword evidence="3 5" id="KW-0560">Oxidoreductase</keyword>